<dbReference type="FunFam" id="1.10.3470.10:FF:000001">
    <property type="entry name" value="Vitamin B12 ABC transporter permease BtuC"/>
    <property type="match status" value="1"/>
</dbReference>
<keyword evidence="3" id="KW-0813">Transport</keyword>
<gene>
    <name evidence="10" type="ORF">CHCC16736_3305</name>
    <name evidence="9" type="ORF">I6G80_21360</name>
</gene>
<feature type="transmembrane region" description="Helical" evidence="8">
    <location>
        <begin position="307"/>
        <end position="324"/>
    </location>
</feature>
<dbReference type="EMBL" id="NILC01000021">
    <property type="protein sequence ID" value="TWL28703.1"/>
    <property type="molecule type" value="Genomic_DNA"/>
</dbReference>
<proteinExistence type="inferred from homology"/>
<dbReference type="OMA" id="QAQIWMT"/>
<dbReference type="AlphaFoldDB" id="A0A1Y0YDA9"/>
<dbReference type="SUPFAM" id="SSF81345">
    <property type="entry name" value="ABC transporter involved in vitamin B12 uptake, BtuC"/>
    <property type="match status" value="1"/>
</dbReference>
<dbReference type="PANTHER" id="PTHR30472">
    <property type="entry name" value="FERRIC ENTEROBACTIN TRANSPORT SYSTEM PERMEASE PROTEIN"/>
    <property type="match status" value="1"/>
</dbReference>
<feature type="transmembrane region" description="Helical" evidence="8">
    <location>
        <begin position="193"/>
        <end position="211"/>
    </location>
</feature>
<evidence type="ECO:0000313" key="10">
    <source>
        <dbReference type="EMBL" id="TWL28703.1"/>
    </source>
</evidence>
<evidence type="ECO:0000256" key="3">
    <source>
        <dbReference type="ARBA" id="ARBA00022448"/>
    </source>
</evidence>
<sequence length="332" mass="34778">MIYMKRFAPLIFVFLLLASFALSVSIGSSMIALSDIWAAVFAYDGSKLHAIIQSIRIPRALTAALIGANLGAAGALMQAVTRNALASPSIFGINAGASLAVVCLTVMFPALAAPQTAMGAAFAGGAAAALIVYAVASVFSEHDRDISFALIGVVIQAILASMTQMLLIFHEESTETLLFWLSGSLAGSSWDKLHLLVPVSIAGLLTALALGRAASVMSLGDEVSHGLGQKVWLSRLLIAFTVVALAGVSVSAAGPIGFIGLMVPHMIRYLIGADYRAVIPYSALLGAVLLLFADILSRFVYFPYQTPVGVVTAMIGTPFFIYLARRRKKGAA</sequence>
<organism evidence="10 11">
    <name type="scientific">Bacillus licheniformis</name>
    <dbReference type="NCBI Taxonomy" id="1402"/>
    <lineage>
        <taxon>Bacteria</taxon>
        <taxon>Bacillati</taxon>
        <taxon>Bacillota</taxon>
        <taxon>Bacilli</taxon>
        <taxon>Bacillales</taxon>
        <taxon>Bacillaceae</taxon>
        <taxon>Bacillus</taxon>
    </lineage>
</organism>
<dbReference type="RefSeq" id="WP_003180342.1">
    <property type="nucleotide sequence ID" value="NZ_BEXU01000055.1"/>
</dbReference>
<dbReference type="GO" id="GO:0022857">
    <property type="term" value="F:transmembrane transporter activity"/>
    <property type="evidence" value="ECO:0007669"/>
    <property type="project" value="InterPro"/>
</dbReference>
<evidence type="ECO:0000256" key="6">
    <source>
        <dbReference type="ARBA" id="ARBA00022989"/>
    </source>
</evidence>
<dbReference type="PANTHER" id="PTHR30472:SF1">
    <property type="entry name" value="FE(3+) DICITRATE TRANSPORT SYSTEM PERMEASE PROTEIN FECC-RELATED"/>
    <property type="match status" value="1"/>
</dbReference>
<keyword evidence="4" id="KW-1003">Cell membrane</keyword>
<dbReference type="GO" id="GO:0005886">
    <property type="term" value="C:plasma membrane"/>
    <property type="evidence" value="ECO:0007669"/>
    <property type="project" value="UniProtKB-SubCell"/>
</dbReference>
<dbReference type="InterPro" id="IPR000522">
    <property type="entry name" value="ABC_transptr_permease_BtuC"/>
</dbReference>
<dbReference type="Pfam" id="PF01032">
    <property type="entry name" value="FecCD"/>
    <property type="match status" value="1"/>
</dbReference>
<evidence type="ECO:0000256" key="8">
    <source>
        <dbReference type="SAM" id="Phobius"/>
    </source>
</evidence>
<comment type="similarity">
    <text evidence="2">Belongs to the binding-protein-dependent transport system permease family. FecCD subfamily.</text>
</comment>
<protein>
    <submittedName>
        <fullName evidence="9">Iron ABC transporter permease</fullName>
    </submittedName>
    <submittedName>
        <fullName evidence="10">Putative siderophore transport system permease protein YfiZ</fullName>
    </submittedName>
</protein>
<accession>A0A1Y0YDA9</accession>
<evidence type="ECO:0000256" key="4">
    <source>
        <dbReference type="ARBA" id="ARBA00022475"/>
    </source>
</evidence>
<keyword evidence="6 8" id="KW-1133">Transmembrane helix</keyword>
<evidence type="ECO:0000256" key="2">
    <source>
        <dbReference type="ARBA" id="ARBA00007935"/>
    </source>
</evidence>
<dbReference type="InterPro" id="IPR037294">
    <property type="entry name" value="ABC_BtuC-like"/>
</dbReference>
<evidence type="ECO:0000313" key="11">
    <source>
        <dbReference type="Proteomes" id="UP000435910"/>
    </source>
</evidence>
<reference evidence="10 11" key="1">
    <citation type="submission" date="2019-06" db="EMBL/GenBank/DDBJ databases">
        <title>Genome sequence analysis of &gt;100 Bacillus licheniformis strains suggests intrinsic resistance to this species.</title>
        <authorList>
            <person name="Wels M."/>
            <person name="Siezen R.J."/>
            <person name="Johansen E."/>
            <person name="Stuer-Lauridsen B."/>
            <person name="Bjerre K."/>
            <person name="Nielsen B.K.K."/>
        </authorList>
    </citation>
    <scope>NUCLEOTIDE SEQUENCE [LARGE SCALE GENOMIC DNA]</scope>
    <source>
        <strain evidence="10 11">BAC-16736</strain>
    </source>
</reference>
<evidence type="ECO:0000313" key="12">
    <source>
        <dbReference type="Proteomes" id="UP000595038"/>
    </source>
</evidence>
<dbReference type="Proteomes" id="UP000435910">
    <property type="component" value="Unassembled WGS sequence"/>
</dbReference>
<feature type="transmembrane region" description="Helical" evidence="8">
    <location>
        <begin position="89"/>
        <end position="111"/>
    </location>
</feature>
<keyword evidence="5 8" id="KW-0812">Transmembrane</keyword>
<feature type="transmembrane region" description="Helical" evidence="8">
    <location>
        <begin position="148"/>
        <end position="169"/>
    </location>
</feature>
<dbReference type="Proteomes" id="UP000595038">
    <property type="component" value="Chromosome"/>
</dbReference>
<evidence type="ECO:0000256" key="7">
    <source>
        <dbReference type="ARBA" id="ARBA00023136"/>
    </source>
</evidence>
<dbReference type="GeneID" id="92862310"/>
<name>A0A1Y0YDA9_BACLI</name>
<dbReference type="EMBL" id="CP065647">
    <property type="protein sequence ID" value="QPR72325.1"/>
    <property type="molecule type" value="Genomic_DNA"/>
</dbReference>
<dbReference type="CDD" id="cd06550">
    <property type="entry name" value="TM_ABC_iron-siderophores_like"/>
    <property type="match status" value="1"/>
</dbReference>
<feature type="transmembrane region" description="Helical" evidence="8">
    <location>
        <begin position="232"/>
        <end position="250"/>
    </location>
</feature>
<dbReference type="Gene3D" id="1.10.3470.10">
    <property type="entry name" value="ABC transporter involved in vitamin B12 uptake, BtuC"/>
    <property type="match status" value="1"/>
</dbReference>
<evidence type="ECO:0000313" key="9">
    <source>
        <dbReference type="EMBL" id="QPR72325.1"/>
    </source>
</evidence>
<reference evidence="9 12" key="2">
    <citation type="submission" date="2020-12" db="EMBL/GenBank/DDBJ databases">
        <title>FDA dAtabase for Regulatory Grade micrObial Sequences (FDA-ARGOS): Supporting development and validation of Infectious Disease Dx tests.</title>
        <authorList>
            <person name="Nelson B."/>
            <person name="Plummer A."/>
            <person name="Tallon L."/>
            <person name="Sadzewicz L."/>
            <person name="Zhao X."/>
            <person name="Boylan J."/>
            <person name="Ott S."/>
            <person name="Bowen H."/>
            <person name="Vavikolanu K."/>
            <person name="Mehta A."/>
            <person name="Aluvathingal J."/>
            <person name="Nadendla S."/>
            <person name="Myers T."/>
            <person name="Yan Y."/>
            <person name="Sichtig H."/>
        </authorList>
    </citation>
    <scope>NUCLEOTIDE SEQUENCE [LARGE SCALE GENOMIC DNA]</scope>
    <source>
        <strain evidence="9 12">FDAARGOS_923</strain>
    </source>
</reference>
<comment type="subcellular location">
    <subcellularLocation>
        <location evidence="1">Cell membrane</location>
        <topology evidence="1">Multi-pass membrane protein</topology>
    </subcellularLocation>
</comment>
<feature type="transmembrane region" description="Helical" evidence="8">
    <location>
        <begin position="278"/>
        <end position="301"/>
    </location>
</feature>
<evidence type="ECO:0000256" key="1">
    <source>
        <dbReference type="ARBA" id="ARBA00004651"/>
    </source>
</evidence>
<feature type="transmembrane region" description="Helical" evidence="8">
    <location>
        <begin position="58"/>
        <end position="77"/>
    </location>
</feature>
<feature type="transmembrane region" description="Helical" evidence="8">
    <location>
        <begin position="117"/>
        <end position="136"/>
    </location>
</feature>
<keyword evidence="7 8" id="KW-0472">Membrane</keyword>
<evidence type="ECO:0000256" key="5">
    <source>
        <dbReference type="ARBA" id="ARBA00022692"/>
    </source>
</evidence>
<dbReference type="GO" id="GO:0033214">
    <property type="term" value="P:siderophore-iron import into cell"/>
    <property type="evidence" value="ECO:0007669"/>
    <property type="project" value="TreeGrafter"/>
</dbReference>